<dbReference type="Proteomes" id="UP000215335">
    <property type="component" value="Unassembled WGS sequence"/>
</dbReference>
<keyword evidence="2" id="KW-1185">Reference proteome</keyword>
<accession>A0A232EPK9</accession>
<dbReference type="EMBL" id="NNAY01002916">
    <property type="protein sequence ID" value="OXU20319.1"/>
    <property type="molecule type" value="Genomic_DNA"/>
</dbReference>
<sequence>MTGILKSLGHGTNQAALQIYSSVSLFFNYSELKNKYLVPGNVVSNYCASLESKSRLCNIQTKDKNEIKRS</sequence>
<reference evidence="1 2" key="1">
    <citation type="journal article" date="2017" name="Curr. Biol.">
        <title>The Evolution of Venom by Co-option of Single-Copy Genes.</title>
        <authorList>
            <person name="Martinson E.O."/>
            <person name="Mrinalini"/>
            <person name="Kelkar Y.D."/>
            <person name="Chang C.H."/>
            <person name="Werren J.H."/>
        </authorList>
    </citation>
    <scope>NUCLEOTIDE SEQUENCE [LARGE SCALE GENOMIC DNA]</scope>
    <source>
        <strain evidence="1 2">Alberta</strain>
        <tissue evidence="1">Whole body</tissue>
    </source>
</reference>
<gene>
    <name evidence="1" type="ORF">TSAR_012873</name>
</gene>
<evidence type="ECO:0000313" key="1">
    <source>
        <dbReference type="EMBL" id="OXU20319.1"/>
    </source>
</evidence>
<organism evidence="1 2">
    <name type="scientific">Trichomalopsis sarcophagae</name>
    <dbReference type="NCBI Taxonomy" id="543379"/>
    <lineage>
        <taxon>Eukaryota</taxon>
        <taxon>Metazoa</taxon>
        <taxon>Ecdysozoa</taxon>
        <taxon>Arthropoda</taxon>
        <taxon>Hexapoda</taxon>
        <taxon>Insecta</taxon>
        <taxon>Pterygota</taxon>
        <taxon>Neoptera</taxon>
        <taxon>Endopterygota</taxon>
        <taxon>Hymenoptera</taxon>
        <taxon>Apocrita</taxon>
        <taxon>Proctotrupomorpha</taxon>
        <taxon>Chalcidoidea</taxon>
        <taxon>Pteromalidae</taxon>
        <taxon>Pteromalinae</taxon>
        <taxon>Trichomalopsis</taxon>
    </lineage>
</organism>
<comment type="caution">
    <text evidence="1">The sequence shown here is derived from an EMBL/GenBank/DDBJ whole genome shotgun (WGS) entry which is preliminary data.</text>
</comment>
<protein>
    <submittedName>
        <fullName evidence="1">Uncharacterized protein</fullName>
    </submittedName>
</protein>
<evidence type="ECO:0000313" key="2">
    <source>
        <dbReference type="Proteomes" id="UP000215335"/>
    </source>
</evidence>
<proteinExistence type="predicted"/>
<dbReference type="AlphaFoldDB" id="A0A232EPK9"/>
<name>A0A232EPK9_9HYME</name>